<evidence type="ECO:0000259" key="1">
    <source>
        <dbReference type="PROSITE" id="PS50851"/>
    </source>
</evidence>
<dbReference type="GO" id="GO:0007165">
    <property type="term" value="P:signal transduction"/>
    <property type="evidence" value="ECO:0007669"/>
    <property type="project" value="InterPro"/>
</dbReference>
<name>A0A2A2I1K8_9GAMM</name>
<reference evidence="2 4" key="1">
    <citation type="submission" date="2017-07" db="EMBL/GenBank/DDBJ databases">
        <title>Tamlnaduibacter salinus (Mi-7) genome sequencing.</title>
        <authorList>
            <person name="Verma A."/>
            <person name="Krishnamurthi S."/>
        </authorList>
    </citation>
    <scope>NUCLEOTIDE SEQUENCE [LARGE SCALE GENOMIC DNA]</scope>
    <source>
        <strain evidence="2 4">Mi-7</strain>
    </source>
</reference>
<dbReference type="OrthoDB" id="5765252at2"/>
<accession>A0A2A2I1K8</accession>
<dbReference type="InterPro" id="IPR002545">
    <property type="entry name" value="CheW-lke_dom"/>
</dbReference>
<dbReference type="PROSITE" id="PS50851">
    <property type="entry name" value="CHEW"/>
    <property type="match status" value="1"/>
</dbReference>
<dbReference type="SMART" id="SM00260">
    <property type="entry name" value="CheW"/>
    <property type="match status" value="1"/>
</dbReference>
<gene>
    <name evidence="3" type="ORF">C8D92_103303</name>
    <name evidence="2" type="ORF">CF392_11620</name>
</gene>
<comment type="caution">
    <text evidence="2">The sequence shown here is derived from an EMBL/GenBank/DDBJ whole genome shotgun (WGS) entry which is preliminary data.</text>
</comment>
<dbReference type="Proteomes" id="UP000218332">
    <property type="component" value="Unassembled WGS sequence"/>
</dbReference>
<dbReference type="RefSeq" id="WP_095611625.1">
    <property type="nucleotide sequence ID" value="NZ_NMPM01000067.1"/>
</dbReference>
<dbReference type="Proteomes" id="UP000245887">
    <property type="component" value="Unassembled WGS sequence"/>
</dbReference>
<protein>
    <submittedName>
        <fullName evidence="3">Chemosensory pili system protein ChpC</fullName>
    </submittedName>
    <submittedName>
        <fullName evidence="2">Chemotaxis protein CheW</fullName>
    </submittedName>
</protein>
<dbReference type="AlphaFoldDB" id="A0A2A2I1K8"/>
<sequence length="154" mass="16542">MAEEANLLGCVLIPVHDRELLLPNVSIAEIVDYAQPEAADAGPEWLSGYLDWRGLKLPIISYDAANGGPAVPPGSGRGRIAVLNTIGPHHSERPFLAMVTQGIPSQTRLSEDQIQRLDLEPGPADLMAVDVEGQTAMIPNLEHLEELARQAPLA</sequence>
<dbReference type="GO" id="GO:0006935">
    <property type="term" value="P:chemotaxis"/>
    <property type="evidence" value="ECO:0007669"/>
    <property type="project" value="InterPro"/>
</dbReference>
<evidence type="ECO:0000313" key="3">
    <source>
        <dbReference type="EMBL" id="PVY77616.1"/>
    </source>
</evidence>
<proteinExistence type="predicted"/>
<evidence type="ECO:0000313" key="5">
    <source>
        <dbReference type="Proteomes" id="UP000245887"/>
    </source>
</evidence>
<dbReference type="EMBL" id="NMPM01000067">
    <property type="protein sequence ID" value="PAV25308.1"/>
    <property type="molecule type" value="Genomic_DNA"/>
</dbReference>
<dbReference type="EMBL" id="QEKQ01000003">
    <property type="protein sequence ID" value="PVY77616.1"/>
    <property type="molecule type" value="Genomic_DNA"/>
</dbReference>
<dbReference type="SUPFAM" id="SSF50341">
    <property type="entry name" value="CheW-like"/>
    <property type="match status" value="1"/>
</dbReference>
<dbReference type="Pfam" id="PF01584">
    <property type="entry name" value="CheW"/>
    <property type="match status" value="1"/>
</dbReference>
<evidence type="ECO:0000313" key="2">
    <source>
        <dbReference type="EMBL" id="PAV25308.1"/>
    </source>
</evidence>
<keyword evidence="4" id="KW-1185">Reference proteome</keyword>
<evidence type="ECO:0000313" key="4">
    <source>
        <dbReference type="Proteomes" id="UP000218332"/>
    </source>
</evidence>
<reference evidence="3 5" key="2">
    <citation type="submission" date="2018-04" db="EMBL/GenBank/DDBJ databases">
        <title>Genomic Encyclopedia of Type Strains, Phase IV (KMG-IV): sequencing the most valuable type-strain genomes for metagenomic binning, comparative biology and taxonomic classification.</title>
        <authorList>
            <person name="Goeker M."/>
        </authorList>
    </citation>
    <scope>NUCLEOTIDE SEQUENCE [LARGE SCALE GENOMIC DNA]</scope>
    <source>
        <strain evidence="3 5">DSM 28688</strain>
    </source>
</reference>
<organism evidence="2 4">
    <name type="scientific">Tamilnaduibacter salinus</name>
    <dbReference type="NCBI Taxonomy" id="1484056"/>
    <lineage>
        <taxon>Bacteria</taxon>
        <taxon>Pseudomonadati</taxon>
        <taxon>Pseudomonadota</taxon>
        <taxon>Gammaproteobacteria</taxon>
        <taxon>Pseudomonadales</taxon>
        <taxon>Marinobacteraceae</taxon>
        <taxon>Tamilnaduibacter</taxon>
    </lineage>
</organism>
<dbReference type="InterPro" id="IPR036061">
    <property type="entry name" value="CheW-like_dom_sf"/>
</dbReference>
<feature type="domain" description="CheW-like" evidence="1">
    <location>
        <begin position="7"/>
        <end position="150"/>
    </location>
</feature>